<dbReference type="Proteomes" id="UP000016462">
    <property type="component" value="Unassembled WGS sequence"/>
</dbReference>
<keyword evidence="1" id="KW-0472">Membrane</keyword>
<accession>U1MNR3</accession>
<feature type="transmembrane region" description="Helical" evidence="1">
    <location>
        <begin position="21"/>
        <end position="41"/>
    </location>
</feature>
<feature type="transmembrane region" description="Helical" evidence="1">
    <location>
        <begin position="47"/>
        <end position="67"/>
    </location>
</feature>
<proteinExistence type="predicted"/>
<evidence type="ECO:0000313" key="2">
    <source>
        <dbReference type="EMBL" id="ERG63536.1"/>
    </source>
</evidence>
<evidence type="ECO:0000256" key="1">
    <source>
        <dbReference type="SAM" id="Phobius"/>
    </source>
</evidence>
<feature type="transmembrane region" description="Helical" evidence="1">
    <location>
        <begin position="79"/>
        <end position="99"/>
    </location>
</feature>
<protein>
    <submittedName>
        <fullName evidence="2">Uncharacterized protein</fullName>
    </submittedName>
</protein>
<dbReference type="AlphaFoldDB" id="U1MNR3"/>
<keyword evidence="1" id="KW-1133">Transmembrane helix</keyword>
<dbReference type="RefSeq" id="WP_021011286.1">
    <property type="nucleotide sequence ID" value="NZ_ASHR01000031.1"/>
</dbReference>
<evidence type="ECO:0000313" key="3">
    <source>
        <dbReference type="Proteomes" id="UP000016462"/>
    </source>
</evidence>
<sequence length="100" mass="9801">MTTTTTGTTGTAQRTDARGMFFVPALALAAAGLIAGIASLPNSFESAIASLVALAPTIAALVLGHITAAAPQAPTARRITLGGLGVAYVALALAVLSLLI</sequence>
<name>U1MNR3_9MICO</name>
<keyword evidence="3" id="KW-1185">Reference proteome</keyword>
<reference evidence="2 3" key="1">
    <citation type="journal article" date="2013" name="Genome Announc.">
        <title>First draft genome sequence from a member of the genus agrococcus, isolated from modern microbialites.</title>
        <authorList>
            <person name="White R.A.III."/>
            <person name="Grassa C.J."/>
            <person name="Suttle C.A."/>
        </authorList>
    </citation>
    <scope>NUCLEOTIDE SEQUENCE [LARGE SCALE GENOMIC DNA]</scope>
    <source>
        <strain evidence="2 3">RW1</strain>
    </source>
</reference>
<organism evidence="2 3">
    <name type="scientific">Agrococcus pavilionensis RW1</name>
    <dbReference type="NCBI Taxonomy" id="1330458"/>
    <lineage>
        <taxon>Bacteria</taxon>
        <taxon>Bacillati</taxon>
        <taxon>Actinomycetota</taxon>
        <taxon>Actinomycetes</taxon>
        <taxon>Micrococcales</taxon>
        <taxon>Microbacteriaceae</taxon>
        <taxon>Agrococcus</taxon>
    </lineage>
</organism>
<gene>
    <name evidence="2" type="ORF">L332_03600</name>
</gene>
<dbReference type="EMBL" id="ASHR01000031">
    <property type="protein sequence ID" value="ERG63536.1"/>
    <property type="molecule type" value="Genomic_DNA"/>
</dbReference>
<comment type="caution">
    <text evidence="2">The sequence shown here is derived from an EMBL/GenBank/DDBJ whole genome shotgun (WGS) entry which is preliminary data.</text>
</comment>
<keyword evidence="1" id="KW-0812">Transmembrane</keyword>